<proteinExistence type="inferred from homology"/>
<keyword evidence="4" id="KW-0963">Cytoplasm</keyword>
<dbReference type="InterPro" id="IPR001678">
    <property type="entry name" value="MeTrfase_RsmB-F_NOP2_dom"/>
</dbReference>
<feature type="active site" description="Nucleophile" evidence="13">
    <location>
        <position position="382"/>
    </location>
</feature>
<dbReference type="Gene3D" id="1.10.940.10">
    <property type="entry name" value="NusB-like"/>
    <property type="match status" value="1"/>
</dbReference>
<evidence type="ECO:0000259" key="14">
    <source>
        <dbReference type="PROSITE" id="PS51686"/>
    </source>
</evidence>
<dbReference type="AlphaFoldDB" id="U7ULW3"/>
<keyword evidence="5" id="KW-0698">rRNA processing</keyword>
<dbReference type="Pfam" id="PF01029">
    <property type="entry name" value="NusB"/>
    <property type="match status" value="1"/>
</dbReference>
<feature type="binding site" evidence="13">
    <location>
        <position position="284"/>
    </location>
    <ligand>
        <name>S-adenosyl-L-methionine</name>
        <dbReference type="ChEBI" id="CHEBI:59789"/>
    </ligand>
</feature>
<evidence type="ECO:0000256" key="5">
    <source>
        <dbReference type="ARBA" id="ARBA00022552"/>
    </source>
</evidence>
<dbReference type="Gene3D" id="3.40.50.150">
    <property type="entry name" value="Vaccinia Virus protein VP39"/>
    <property type="match status" value="1"/>
</dbReference>
<comment type="subcellular location">
    <subcellularLocation>
        <location evidence="2">Cytoplasm</location>
    </subcellularLocation>
</comment>
<dbReference type="CDD" id="cd02440">
    <property type="entry name" value="AdoMet_MTases"/>
    <property type="match status" value="1"/>
</dbReference>
<evidence type="ECO:0000256" key="13">
    <source>
        <dbReference type="PROSITE-ProRule" id="PRU01023"/>
    </source>
</evidence>
<dbReference type="PANTHER" id="PTHR22807">
    <property type="entry name" value="NOP2 YEAST -RELATED NOL1/NOP2/FMU SUN DOMAIN-CONTAINING"/>
    <property type="match status" value="1"/>
</dbReference>
<dbReference type="InterPro" id="IPR004573">
    <property type="entry name" value="rRNA_ssu_MeTfrase_B"/>
</dbReference>
<dbReference type="InterPro" id="IPR006027">
    <property type="entry name" value="NusB_RsmB_TIM44"/>
</dbReference>
<evidence type="ECO:0000313" key="15">
    <source>
        <dbReference type="EMBL" id="ERT60271.1"/>
    </source>
</evidence>
<dbReference type="EC" id="2.1.1.176" evidence="3"/>
<dbReference type="GO" id="GO:0003723">
    <property type="term" value="F:RNA binding"/>
    <property type="evidence" value="ECO:0007669"/>
    <property type="project" value="UniProtKB-UniRule"/>
</dbReference>
<evidence type="ECO:0000256" key="10">
    <source>
        <dbReference type="ARBA" id="ARBA00030399"/>
    </source>
</evidence>
<evidence type="ECO:0000256" key="8">
    <source>
        <dbReference type="ARBA" id="ARBA00022691"/>
    </source>
</evidence>
<name>U7ULW3_9FIRM</name>
<dbReference type="GO" id="GO:0005737">
    <property type="term" value="C:cytoplasm"/>
    <property type="evidence" value="ECO:0007669"/>
    <property type="project" value="UniProtKB-SubCell"/>
</dbReference>
<evidence type="ECO:0000256" key="3">
    <source>
        <dbReference type="ARBA" id="ARBA00012140"/>
    </source>
</evidence>
<dbReference type="PRINTS" id="PR02008">
    <property type="entry name" value="RCMTFAMILY"/>
</dbReference>
<evidence type="ECO:0000256" key="1">
    <source>
        <dbReference type="ARBA" id="ARBA00002724"/>
    </source>
</evidence>
<evidence type="ECO:0000256" key="9">
    <source>
        <dbReference type="ARBA" id="ARBA00022884"/>
    </source>
</evidence>
<dbReference type="SUPFAM" id="SSF53335">
    <property type="entry name" value="S-adenosyl-L-methionine-dependent methyltransferases"/>
    <property type="match status" value="1"/>
</dbReference>
<dbReference type="InterPro" id="IPR049560">
    <property type="entry name" value="MeTrfase_RsmB-F_NOP2_cat"/>
</dbReference>
<dbReference type="InterPro" id="IPR029063">
    <property type="entry name" value="SAM-dependent_MTases_sf"/>
</dbReference>
<feature type="binding site" evidence="13">
    <location>
        <position position="311"/>
    </location>
    <ligand>
        <name>S-adenosyl-L-methionine</name>
        <dbReference type="ChEBI" id="CHEBI:59789"/>
    </ligand>
</feature>
<dbReference type="PROSITE" id="PS51686">
    <property type="entry name" value="SAM_MT_RSMB_NOP"/>
    <property type="match status" value="1"/>
</dbReference>
<evidence type="ECO:0000256" key="4">
    <source>
        <dbReference type="ARBA" id="ARBA00022490"/>
    </source>
</evidence>
<dbReference type="OrthoDB" id="9810297at2"/>
<dbReference type="GO" id="GO:0008649">
    <property type="term" value="F:rRNA methyltransferase activity"/>
    <property type="evidence" value="ECO:0007669"/>
    <property type="project" value="InterPro"/>
</dbReference>
<evidence type="ECO:0000256" key="11">
    <source>
        <dbReference type="ARBA" id="ARBA00031088"/>
    </source>
</evidence>
<keyword evidence="9 13" id="KW-0694">RNA-binding</keyword>
<keyword evidence="8 13" id="KW-0949">S-adenosyl-L-methionine</keyword>
<evidence type="ECO:0000313" key="16">
    <source>
        <dbReference type="Proteomes" id="UP000017090"/>
    </source>
</evidence>
<dbReference type="PANTHER" id="PTHR22807:SF53">
    <property type="entry name" value="RIBOSOMAL RNA SMALL SUBUNIT METHYLTRANSFERASE B-RELATED"/>
    <property type="match status" value="1"/>
</dbReference>
<keyword evidence="7 13" id="KW-0808">Transferase</keyword>
<dbReference type="InterPro" id="IPR054728">
    <property type="entry name" value="RsmB-like_ferredoxin"/>
</dbReference>
<dbReference type="SUPFAM" id="SSF48013">
    <property type="entry name" value="NusB-like"/>
    <property type="match status" value="1"/>
</dbReference>
<dbReference type="NCBIfam" id="NF011494">
    <property type="entry name" value="PRK14902.1"/>
    <property type="match status" value="1"/>
</dbReference>
<dbReference type="NCBIfam" id="TIGR00563">
    <property type="entry name" value="rsmB"/>
    <property type="match status" value="1"/>
</dbReference>
<evidence type="ECO:0000256" key="7">
    <source>
        <dbReference type="ARBA" id="ARBA00022679"/>
    </source>
</evidence>
<dbReference type="eggNOG" id="COG0781">
    <property type="taxonomic scope" value="Bacteria"/>
</dbReference>
<protein>
    <recommendedName>
        <fullName evidence="3">16S rRNA (cytosine(967)-C(5))-methyltransferase</fullName>
        <ecNumber evidence="3">2.1.1.176</ecNumber>
    </recommendedName>
    <alternativeName>
        <fullName evidence="10">16S rRNA m5C967 methyltransferase</fullName>
    </alternativeName>
    <alternativeName>
        <fullName evidence="11">rRNA (cytosine-C(5)-)-methyltransferase RsmB</fullName>
    </alternativeName>
</protein>
<dbReference type="InterPro" id="IPR023267">
    <property type="entry name" value="RCMT"/>
</dbReference>
<dbReference type="Pfam" id="PF01189">
    <property type="entry name" value="Methyltr_RsmB-F"/>
    <property type="match status" value="1"/>
</dbReference>
<dbReference type="RefSeq" id="WP_023053485.1">
    <property type="nucleotide sequence ID" value="NZ_AWXA01000025.1"/>
</dbReference>
<organism evidence="15 16">
    <name type="scientific">Megasphaera vaginalis</name>
    <name type="common">ex Srinivasan et al. 2021</name>
    <dbReference type="NCBI Taxonomy" id="1111454"/>
    <lineage>
        <taxon>Bacteria</taxon>
        <taxon>Bacillati</taxon>
        <taxon>Bacillota</taxon>
        <taxon>Negativicutes</taxon>
        <taxon>Veillonellales</taxon>
        <taxon>Veillonellaceae</taxon>
        <taxon>Megasphaera</taxon>
    </lineage>
</organism>
<keyword evidence="16" id="KW-1185">Reference proteome</keyword>
<evidence type="ECO:0000256" key="6">
    <source>
        <dbReference type="ARBA" id="ARBA00022603"/>
    </source>
</evidence>
<accession>U7ULW3</accession>
<feature type="binding site" evidence="13">
    <location>
        <position position="329"/>
    </location>
    <ligand>
        <name>S-adenosyl-L-methionine</name>
        <dbReference type="ChEBI" id="CHEBI:59789"/>
    </ligand>
</feature>
<dbReference type="EMBL" id="AWXA01000025">
    <property type="protein sequence ID" value="ERT60271.1"/>
    <property type="molecule type" value="Genomic_DNA"/>
</dbReference>
<comment type="similarity">
    <text evidence="13">Belongs to the class I-like SAM-binding methyltransferase superfamily. RsmB/NOP family.</text>
</comment>
<dbReference type="InterPro" id="IPR035926">
    <property type="entry name" value="NusB-like_sf"/>
</dbReference>
<dbReference type="GO" id="GO:0006355">
    <property type="term" value="P:regulation of DNA-templated transcription"/>
    <property type="evidence" value="ECO:0007669"/>
    <property type="project" value="InterPro"/>
</dbReference>
<dbReference type="PATRIC" id="fig|1111454.3.peg.974"/>
<keyword evidence="6 13" id="KW-0489">Methyltransferase</keyword>
<dbReference type="Pfam" id="PF22458">
    <property type="entry name" value="RsmF-B_ferredox"/>
    <property type="match status" value="1"/>
</dbReference>
<comment type="caution">
    <text evidence="15">The sequence shown here is derived from an EMBL/GenBank/DDBJ whole genome shotgun (WGS) entry which is preliminary data.</text>
</comment>
<evidence type="ECO:0000256" key="2">
    <source>
        <dbReference type="ARBA" id="ARBA00004496"/>
    </source>
</evidence>
<comment type="function">
    <text evidence="1">Specifically methylates the cytosine at position 967 (m5C967) of 16S rRNA.</text>
</comment>
<evidence type="ECO:0000256" key="12">
    <source>
        <dbReference type="ARBA" id="ARBA00047283"/>
    </source>
</evidence>
<sequence>MNVRELACRSLLTICKDDGYSNIVVSQTIQKNKLTDRDRRFYTELVYGTLRHVNYLDWIIGQLSSRSLSRLDPLCLVIVRLGIYQIYQMDKVPESAACNESVNLATKLGNSGMAKFVNAMLRGSIRRKSEFVIPAAEDDLVRHLSLTYHQQEWLIKKWLQWYGAADTLSLCRYFDGKPELCLRTNTTVTTRQALMEKLRQADIACHEAVHSSEGIYLETNPGMRRLEQVVGKGAIVQDEPSQLVAHVVGPQPSDVIFDICAAPGGKTTHLAALGGNKAVVYGCDIYEHKIKLIEDNARRLGLTNVRPLLQDGMTIGDIYSASADRVLVDAPCSGLGVLRHKLDLRWRKRPGDLRNLPQIQLRLLTSAAKCVKPGGVLVYSTCTLNDGENGAVVDAFLKEHGDFTVVPIGSTLGFAQAGPYLQLLPQRDGLDGFFIAKMIKEGTP</sequence>
<dbReference type="FunFam" id="3.40.50.150:FF:000022">
    <property type="entry name" value="Ribosomal RNA small subunit methyltransferase B"/>
    <property type="match status" value="1"/>
</dbReference>
<gene>
    <name evidence="15" type="primary">rsmB</name>
    <name evidence="15" type="ORF">HMPREF1250_0991</name>
</gene>
<feature type="domain" description="SAM-dependent MTase RsmB/NOP-type" evidence="14">
    <location>
        <begin position="170"/>
        <end position="441"/>
    </location>
</feature>
<reference evidence="15 16" key="1">
    <citation type="submission" date="2013-09" db="EMBL/GenBank/DDBJ databases">
        <authorList>
            <person name="Durkin A.S."/>
            <person name="Haft D.R."/>
            <person name="McCorrison J."/>
            <person name="Torralba M."/>
            <person name="Gillis M."/>
            <person name="Haft D.H."/>
            <person name="Methe B."/>
            <person name="Sutton G."/>
            <person name="Nelson K.E."/>
        </authorList>
    </citation>
    <scope>NUCLEOTIDE SEQUENCE [LARGE SCALE GENOMIC DNA]</scope>
    <source>
        <strain evidence="15 16">BV3C16-1</strain>
    </source>
</reference>
<dbReference type="Proteomes" id="UP000017090">
    <property type="component" value="Unassembled WGS sequence"/>
</dbReference>
<dbReference type="Gene3D" id="3.30.70.1170">
    <property type="entry name" value="Sun protein, domain 3"/>
    <property type="match status" value="1"/>
</dbReference>
<comment type="catalytic activity">
    <reaction evidence="12">
        <text>cytidine(967) in 16S rRNA + S-adenosyl-L-methionine = 5-methylcytidine(967) in 16S rRNA + S-adenosyl-L-homocysteine + H(+)</text>
        <dbReference type="Rhea" id="RHEA:42748"/>
        <dbReference type="Rhea" id="RHEA-COMP:10219"/>
        <dbReference type="Rhea" id="RHEA-COMP:10220"/>
        <dbReference type="ChEBI" id="CHEBI:15378"/>
        <dbReference type="ChEBI" id="CHEBI:57856"/>
        <dbReference type="ChEBI" id="CHEBI:59789"/>
        <dbReference type="ChEBI" id="CHEBI:74483"/>
        <dbReference type="ChEBI" id="CHEBI:82748"/>
        <dbReference type="EC" id="2.1.1.176"/>
    </reaction>
</comment>
<dbReference type="eggNOG" id="COG0144">
    <property type="taxonomic scope" value="Bacteria"/>
</dbReference>
<dbReference type="STRING" id="1111454.HMPREF1250_0991"/>
<feature type="binding site" evidence="13">
    <location>
        <begin position="260"/>
        <end position="266"/>
    </location>
    <ligand>
        <name>S-adenosyl-L-methionine</name>
        <dbReference type="ChEBI" id="CHEBI:59789"/>
    </ligand>
</feature>